<dbReference type="EMBL" id="QZCH01000005">
    <property type="protein sequence ID" value="RJG49092.1"/>
    <property type="molecule type" value="Genomic_DNA"/>
</dbReference>
<sequence length="357" mass="38993">MIDLFSKWYKDRFSDPDAVTLSVLLLFGFGLIYFFGALLAPLLAAIVIAYLLDWPVNRLQRLGLNRTGATVIVVTLFISLAVLALLGLLPTVFKQGSNLVRDLPSMLNQSQSYLLTLPDKYPEAIDSEMVASITDNIRNKVLASAEAIVSFSLGSLINIAAVLVYCILVPLLVFFMLKDKQSLSLSVTRLLPENRQLAAQVWIEMNGQIMNYIRGKAVEILIVGSVSYVVFAVMDLRYSALLAVLVGLSVLIPYIGAAAVTVPVALVAMLQWGFTSDFWYLMVAYGIIQALDGNVLVPVLFSEAVNLHPVAIIVAVLVFGGIWGFWGVFFAIPLATLVKAVMNAWPSEKAQTDLASE</sequence>
<organism evidence="9 10">
    <name type="scientific">Motilimonas pumila</name>
    <dbReference type="NCBI Taxonomy" id="2303987"/>
    <lineage>
        <taxon>Bacteria</taxon>
        <taxon>Pseudomonadati</taxon>
        <taxon>Pseudomonadota</taxon>
        <taxon>Gammaproteobacteria</taxon>
        <taxon>Alteromonadales</taxon>
        <taxon>Alteromonadales genera incertae sedis</taxon>
        <taxon>Motilimonas</taxon>
    </lineage>
</organism>
<dbReference type="Proteomes" id="UP000283255">
    <property type="component" value="Unassembled WGS sequence"/>
</dbReference>
<dbReference type="PANTHER" id="PTHR21716:SF53">
    <property type="entry name" value="PERMEASE PERM-RELATED"/>
    <property type="match status" value="1"/>
</dbReference>
<keyword evidence="10" id="KW-1185">Reference proteome</keyword>
<dbReference type="Pfam" id="PF01594">
    <property type="entry name" value="AI-2E_transport"/>
    <property type="match status" value="1"/>
</dbReference>
<evidence type="ECO:0000256" key="3">
    <source>
        <dbReference type="ARBA" id="ARBA00022448"/>
    </source>
</evidence>
<keyword evidence="3" id="KW-0813">Transport</keyword>
<dbReference type="OrthoDB" id="5562213at2"/>
<proteinExistence type="inferred from homology"/>
<keyword evidence="7 8" id="KW-0472">Membrane</keyword>
<feature type="transmembrane region" description="Helical" evidence="8">
    <location>
        <begin position="20"/>
        <end position="52"/>
    </location>
</feature>
<gene>
    <name evidence="9" type="ORF">D1Z90_06930</name>
</gene>
<reference evidence="9 10" key="2">
    <citation type="submission" date="2019-01" db="EMBL/GenBank/DDBJ databases">
        <title>Motilimonas pumilus sp. nov., isolated from the gut of sea cucumber (Apostichopus japonicus).</title>
        <authorList>
            <person name="Wang F.-Q."/>
            <person name="Ren L.-H."/>
            <person name="Lin Y.-W."/>
            <person name="Sun G.-H."/>
            <person name="Du Z.-J."/>
            <person name="Zhao J.-X."/>
            <person name="Liu X.-J."/>
            <person name="Liu L.-J."/>
        </authorList>
    </citation>
    <scope>NUCLEOTIDE SEQUENCE [LARGE SCALE GENOMIC DNA]</scope>
    <source>
        <strain evidence="9 10">PLHSC7-2</strain>
    </source>
</reference>
<comment type="subcellular location">
    <subcellularLocation>
        <location evidence="1">Cell membrane</location>
        <topology evidence="1">Multi-pass membrane protein</topology>
    </subcellularLocation>
</comment>
<evidence type="ECO:0000256" key="5">
    <source>
        <dbReference type="ARBA" id="ARBA00022692"/>
    </source>
</evidence>
<reference evidence="9 10" key="1">
    <citation type="submission" date="2018-09" db="EMBL/GenBank/DDBJ databases">
        <authorList>
            <person name="Wang F."/>
        </authorList>
    </citation>
    <scope>NUCLEOTIDE SEQUENCE [LARGE SCALE GENOMIC DNA]</scope>
    <source>
        <strain evidence="9 10">PLHSC7-2</strain>
    </source>
</reference>
<feature type="transmembrane region" description="Helical" evidence="8">
    <location>
        <begin position="307"/>
        <end position="332"/>
    </location>
</feature>
<feature type="transmembrane region" description="Helical" evidence="8">
    <location>
        <begin position="240"/>
        <end position="266"/>
    </location>
</feature>
<keyword evidence="4" id="KW-1003">Cell membrane</keyword>
<dbReference type="RefSeq" id="WP_119910023.1">
    <property type="nucleotide sequence ID" value="NZ_QZCH01000005.1"/>
</dbReference>
<evidence type="ECO:0000256" key="7">
    <source>
        <dbReference type="ARBA" id="ARBA00023136"/>
    </source>
</evidence>
<protein>
    <submittedName>
        <fullName evidence="9">AI-2E family transporter</fullName>
    </submittedName>
</protein>
<evidence type="ECO:0000256" key="8">
    <source>
        <dbReference type="SAM" id="Phobius"/>
    </source>
</evidence>
<dbReference type="PANTHER" id="PTHR21716">
    <property type="entry name" value="TRANSMEMBRANE PROTEIN"/>
    <property type="match status" value="1"/>
</dbReference>
<comment type="similarity">
    <text evidence="2">Belongs to the autoinducer-2 exporter (AI-2E) (TC 2.A.86) family.</text>
</comment>
<evidence type="ECO:0000256" key="4">
    <source>
        <dbReference type="ARBA" id="ARBA00022475"/>
    </source>
</evidence>
<comment type="caution">
    <text evidence="9">The sequence shown here is derived from an EMBL/GenBank/DDBJ whole genome shotgun (WGS) entry which is preliminary data.</text>
</comment>
<dbReference type="AlphaFoldDB" id="A0A418YGV8"/>
<dbReference type="InterPro" id="IPR002549">
    <property type="entry name" value="AI-2E-like"/>
</dbReference>
<feature type="transmembrane region" description="Helical" evidence="8">
    <location>
        <begin position="64"/>
        <end position="89"/>
    </location>
</feature>
<keyword evidence="5 8" id="KW-0812">Transmembrane</keyword>
<dbReference type="GO" id="GO:0055085">
    <property type="term" value="P:transmembrane transport"/>
    <property type="evidence" value="ECO:0007669"/>
    <property type="project" value="TreeGrafter"/>
</dbReference>
<dbReference type="GO" id="GO:0005886">
    <property type="term" value="C:plasma membrane"/>
    <property type="evidence" value="ECO:0007669"/>
    <property type="project" value="UniProtKB-SubCell"/>
</dbReference>
<feature type="transmembrane region" description="Helical" evidence="8">
    <location>
        <begin position="278"/>
        <end position="301"/>
    </location>
</feature>
<evidence type="ECO:0000256" key="6">
    <source>
        <dbReference type="ARBA" id="ARBA00022989"/>
    </source>
</evidence>
<accession>A0A418YGV8</accession>
<evidence type="ECO:0000313" key="10">
    <source>
        <dbReference type="Proteomes" id="UP000283255"/>
    </source>
</evidence>
<evidence type="ECO:0000313" key="9">
    <source>
        <dbReference type="EMBL" id="RJG49092.1"/>
    </source>
</evidence>
<name>A0A418YGV8_9GAMM</name>
<feature type="transmembrane region" description="Helical" evidence="8">
    <location>
        <begin position="217"/>
        <end position="234"/>
    </location>
</feature>
<evidence type="ECO:0000256" key="1">
    <source>
        <dbReference type="ARBA" id="ARBA00004651"/>
    </source>
</evidence>
<evidence type="ECO:0000256" key="2">
    <source>
        <dbReference type="ARBA" id="ARBA00009773"/>
    </source>
</evidence>
<keyword evidence="6 8" id="KW-1133">Transmembrane helix</keyword>
<feature type="transmembrane region" description="Helical" evidence="8">
    <location>
        <begin position="156"/>
        <end position="177"/>
    </location>
</feature>